<dbReference type="InterPro" id="IPR008030">
    <property type="entry name" value="NmrA-like"/>
</dbReference>
<dbReference type="PANTHER" id="PTHR47706:SF4">
    <property type="entry name" value="NMRA-LIKE DOMAIN-CONTAINING PROTEIN"/>
    <property type="match status" value="1"/>
</dbReference>
<keyword evidence="3" id="KW-0560">Oxidoreductase</keyword>
<evidence type="ECO:0000256" key="3">
    <source>
        <dbReference type="ARBA" id="ARBA00023002"/>
    </source>
</evidence>
<dbReference type="PANTHER" id="PTHR47706">
    <property type="entry name" value="NMRA-LIKE FAMILY PROTEIN"/>
    <property type="match status" value="1"/>
</dbReference>
<dbReference type="EMBL" id="ML976671">
    <property type="protein sequence ID" value="KAF1975163.1"/>
    <property type="molecule type" value="Genomic_DNA"/>
</dbReference>
<dbReference type="InterPro" id="IPR036291">
    <property type="entry name" value="NAD(P)-bd_dom_sf"/>
</dbReference>
<dbReference type="Gene3D" id="3.40.50.720">
    <property type="entry name" value="NAD(P)-binding Rossmann-like Domain"/>
    <property type="match status" value="1"/>
</dbReference>
<accession>A0A6A5VCG7</accession>
<dbReference type="GO" id="GO:0016491">
    <property type="term" value="F:oxidoreductase activity"/>
    <property type="evidence" value="ECO:0007669"/>
    <property type="project" value="UniProtKB-KW"/>
</dbReference>
<dbReference type="Pfam" id="PF05368">
    <property type="entry name" value="NmrA"/>
    <property type="match status" value="1"/>
</dbReference>
<organism evidence="5 6">
    <name type="scientific">Bimuria novae-zelandiae CBS 107.79</name>
    <dbReference type="NCBI Taxonomy" id="1447943"/>
    <lineage>
        <taxon>Eukaryota</taxon>
        <taxon>Fungi</taxon>
        <taxon>Dikarya</taxon>
        <taxon>Ascomycota</taxon>
        <taxon>Pezizomycotina</taxon>
        <taxon>Dothideomycetes</taxon>
        <taxon>Pleosporomycetidae</taxon>
        <taxon>Pleosporales</taxon>
        <taxon>Massarineae</taxon>
        <taxon>Didymosphaeriaceae</taxon>
        <taxon>Bimuria</taxon>
    </lineage>
</organism>
<protein>
    <submittedName>
        <fullName evidence="5">NAD(P)-binding protein</fullName>
    </submittedName>
</protein>
<evidence type="ECO:0000259" key="4">
    <source>
        <dbReference type="Pfam" id="PF05368"/>
    </source>
</evidence>
<dbReference type="Proteomes" id="UP000800036">
    <property type="component" value="Unassembled WGS sequence"/>
</dbReference>
<keyword evidence="6" id="KW-1185">Reference proteome</keyword>
<keyword evidence="2" id="KW-0521">NADP</keyword>
<feature type="domain" description="NmrA-like" evidence="4">
    <location>
        <begin position="3"/>
        <end position="245"/>
    </location>
</feature>
<evidence type="ECO:0000256" key="2">
    <source>
        <dbReference type="ARBA" id="ARBA00022857"/>
    </source>
</evidence>
<dbReference type="SUPFAM" id="SSF51735">
    <property type="entry name" value="NAD(P)-binding Rossmann-fold domains"/>
    <property type="match status" value="1"/>
</dbReference>
<comment type="similarity">
    <text evidence="1">Belongs to the NmrA-type oxidoreductase family. Isoflavone reductase subfamily.</text>
</comment>
<evidence type="ECO:0000256" key="1">
    <source>
        <dbReference type="ARBA" id="ARBA00005725"/>
    </source>
</evidence>
<evidence type="ECO:0000313" key="5">
    <source>
        <dbReference type="EMBL" id="KAF1975163.1"/>
    </source>
</evidence>
<dbReference type="InterPro" id="IPR051609">
    <property type="entry name" value="NmrA/Isoflavone_reductase-like"/>
</dbReference>
<dbReference type="OrthoDB" id="10000533at2759"/>
<evidence type="ECO:0000313" key="6">
    <source>
        <dbReference type="Proteomes" id="UP000800036"/>
    </source>
</evidence>
<proteinExistence type="inferred from homology"/>
<reference evidence="5" key="1">
    <citation type="journal article" date="2020" name="Stud. Mycol.">
        <title>101 Dothideomycetes genomes: a test case for predicting lifestyles and emergence of pathogens.</title>
        <authorList>
            <person name="Haridas S."/>
            <person name="Albert R."/>
            <person name="Binder M."/>
            <person name="Bloem J."/>
            <person name="Labutti K."/>
            <person name="Salamov A."/>
            <person name="Andreopoulos B."/>
            <person name="Baker S."/>
            <person name="Barry K."/>
            <person name="Bills G."/>
            <person name="Bluhm B."/>
            <person name="Cannon C."/>
            <person name="Castanera R."/>
            <person name="Culley D."/>
            <person name="Daum C."/>
            <person name="Ezra D."/>
            <person name="Gonzalez J."/>
            <person name="Henrissat B."/>
            <person name="Kuo A."/>
            <person name="Liang C."/>
            <person name="Lipzen A."/>
            <person name="Lutzoni F."/>
            <person name="Magnuson J."/>
            <person name="Mondo S."/>
            <person name="Nolan M."/>
            <person name="Ohm R."/>
            <person name="Pangilinan J."/>
            <person name="Park H.-J."/>
            <person name="Ramirez L."/>
            <person name="Alfaro M."/>
            <person name="Sun H."/>
            <person name="Tritt A."/>
            <person name="Yoshinaga Y."/>
            <person name="Zwiers L.-H."/>
            <person name="Turgeon B."/>
            <person name="Goodwin S."/>
            <person name="Spatafora J."/>
            <person name="Crous P."/>
            <person name="Grigoriev I."/>
        </authorList>
    </citation>
    <scope>NUCLEOTIDE SEQUENCE</scope>
    <source>
        <strain evidence="5">CBS 107.79</strain>
    </source>
</reference>
<dbReference type="AlphaFoldDB" id="A0A6A5VCG7"/>
<gene>
    <name evidence="5" type="ORF">BU23DRAFT_530259</name>
</gene>
<name>A0A6A5VCG7_9PLEO</name>
<sequence>MVRISIAGGSGNVAREFIDALLATNNHTIIVLTRTAPKDDIDARITQRVVDYDSPEQLVDSLHGIHTVLSFIQILSDVDQKAQKNIIDAAIKAGVKRFAPSEYGSAGTTNMPWYEGKQKIREYLEKVNETGKVLEYCLFQPGLFLNYLAFPHKTSKHLSPLGTVFDYQNKRALLVEGHEDALMTLTTVDDFAAIMARAVDYHGEWPAVGGIQGNKVTVTAIVELGQRLRGQPLSVEKVKIEDLEEGKLTSSWGLEVPHKSVSKEKATAMLKQVTIGMLLSTAKGAWDGSDELNRMFSEYSFTSMEDFLSKGWIKK</sequence>